<keyword evidence="8 11" id="KW-0472">Membrane</keyword>
<evidence type="ECO:0000313" key="13">
    <source>
        <dbReference type="WBParaSite" id="Csp11.Scaffold630.g17075.t1"/>
    </source>
</evidence>
<keyword evidence="9" id="KW-0539">Nucleus</keyword>
<organism evidence="12 13">
    <name type="scientific">Caenorhabditis tropicalis</name>
    <dbReference type="NCBI Taxonomy" id="1561998"/>
    <lineage>
        <taxon>Eukaryota</taxon>
        <taxon>Metazoa</taxon>
        <taxon>Ecdysozoa</taxon>
        <taxon>Nematoda</taxon>
        <taxon>Chromadorea</taxon>
        <taxon>Rhabditida</taxon>
        <taxon>Rhabditina</taxon>
        <taxon>Rhabditomorpha</taxon>
        <taxon>Rhabditoidea</taxon>
        <taxon>Rhabditidae</taxon>
        <taxon>Peloderinae</taxon>
        <taxon>Caenorhabditis</taxon>
    </lineage>
</organism>
<keyword evidence="7" id="KW-0443">Lipid metabolism</keyword>
<reference evidence="13" key="1">
    <citation type="submission" date="2016-11" db="UniProtKB">
        <authorList>
            <consortium name="WormBaseParasite"/>
        </authorList>
    </citation>
    <scope>IDENTIFICATION</scope>
</reference>
<dbReference type="GO" id="GO:0031965">
    <property type="term" value="C:nuclear membrane"/>
    <property type="evidence" value="ECO:0007669"/>
    <property type="project" value="UniProtKB-SubCell"/>
</dbReference>
<keyword evidence="6 11" id="KW-1133">Transmembrane helix</keyword>
<evidence type="ECO:0000256" key="10">
    <source>
        <dbReference type="ARBA" id="ARBA00030458"/>
    </source>
</evidence>
<protein>
    <recommendedName>
        <fullName evidence="10">Transmembrane protein 188</fullName>
    </recommendedName>
</protein>
<dbReference type="eggNOG" id="KOG4606">
    <property type="taxonomic scope" value="Eukaryota"/>
</dbReference>
<dbReference type="GO" id="GO:0006629">
    <property type="term" value="P:lipid metabolic process"/>
    <property type="evidence" value="ECO:0007669"/>
    <property type="project" value="UniProtKB-KW"/>
</dbReference>
<feature type="transmembrane region" description="Helical" evidence="11">
    <location>
        <begin position="42"/>
        <end position="62"/>
    </location>
</feature>
<evidence type="ECO:0000256" key="1">
    <source>
        <dbReference type="ARBA" id="ARBA00004232"/>
    </source>
</evidence>
<dbReference type="GO" id="GO:0005737">
    <property type="term" value="C:cytoplasm"/>
    <property type="evidence" value="ECO:0007669"/>
    <property type="project" value="UniProtKB-SubCell"/>
</dbReference>
<evidence type="ECO:0000256" key="2">
    <source>
        <dbReference type="ARBA" id="ARBA00004496"/>
    </source>
</evidence>
<comment type="subcellular location">
    <subcellularLocation>
        <location evidence="2">Cytoplasm</location>
    </subcellularLocation>
    <subcellularLocation>
        <location evidence="1">Nucleus membrane</location>
        <topology evidence="1">Multi-pass membrane protein</topology>
    </subcellularLocation>
</comment>
<comment type="similarity">
    <text evidence="3">Belongs to the CNEP1R1 family.</text>
</comment>
<sequence length="142" mass="16007">MAVPSRRMPDDPTMACEDLKFFEKRLTEVITYMGPSSTRWRVLVTIVIFAVIIGVTASKYLATEKWEYFQVPIIDMLISTHLDFTLCVVVGLLLFGVLGVHRRIVAPTIIARRCREALSPFSLSCDHNGKLIVRPAVRSTNP</sequence>
<evidence type="ECO:0000256" key="11">
    <source>
        <dbReference type="SAM" id="Phobius"/>
    </source>
</evidence>
<evidence type="ECO:0000256" key="4">
    <source>
        <dbReference type="ARBA" id="ARBA00022490"/>
    </source>
</evidence>
<keyword evidence="12" id="KW-1185">Reference proteome</keyword>
<dbReference type="Proteomes" id="UP000095282">
    <property type="component" value="Unplaced"/>
</dbReference>
<keyword evidence="4" id="KW-0963">Cytoplasm</keyword>
<evidence type="ECO:0000313" key="12">
    <source>
        <dbReference type="Proteomes" id="UP000095282"/>
    </source>
</evidence>
<dbReference type="PANTHER" id="PTHR20996:SF1">
    <property type="entry name" value="NUCLEAR ENVELOPE PHOSPHATASE-REGULATORY SUBUNIT 1"/>
    <property type="match status" value="1"/>
</dbReference>
<dbReference type="Pfam" id="PF09771">
    <property type="entry name" value="Tmemb_18A"/>
    <property type="match status" value="1"/>
</dbReference>
<evidence type="ECO:0000256" key="9">
    <source>
        <dbReference type="ARBA" id="ARBA00023242"/>
    </source>
</evidence>
<dbReference type="GO" id="GO:0071595">
    <property type="term" value="C:Nem1-Spo7 phosphatase complex"/>
    <property type="evidence" value="ECO:0007669"/>
    <property type="project" value="InterPro"/>
</dbReference>
<name>A0A1I7UL84_9PELO</name>
<dbReference type="InterPro" id="IPR019168">
    <property type="entry name" value="NEP1-R1"/>
</dbReference>
<evidence type="ECO:0000256" key="8">
    <source>
        <dbReference type="ARBA" id="ARBA00023136"/>
    </source>
</evidence>
<keyword evidence="5 11" id="KW-0812">Transmembrane</keyword>
<evidence type="ECO:0000256" key="6">
    <source>
        <dbReference type="ARBA" id="ARBA00022989"/>
    </source>
</evidence>
<dbReference type="STRING" id="1561998.A0A1I7UL84"/>
<accession>A0A1I7UL84</accession>
<dbReference type="AlphaFoldDB" id="A0A1I7UL84"/>
<feature type="transmembrane region" description="Helical" evidence="11">
    <location>
        <begin position="82"/>
        <end position="100"/>
    </location>
</feature>
<dbReference type="PANTHER" id="PTHR20996">
    <property type="entry name" value="NUCLEAR ENVELOPE PHOSPHATASE-REGULATORY SUBUNIT 1"/>
    <property type="match status" value="1"/>
</dbReference>
<evidence type="ECO:0000256" key="5">
    <source>
        <dbReference type="ARBA" id="ARBA00022692"/>
    </source>
</evidence>
<proteinExistence type="inferred from homology"/>
<evidence type="ECO:0000256" key="3">
    <source>
        <dbReference type="ARBA" id="ARBA00010998"/>
    </source>
</evidence>
<dbReference type="WBParaSite" id="Csp11.Scaffold630.g17075.t1">
    <property type="protein sequence ID" value="Csp11.Scaffold630.g17075.t1"/>
    <property type="gene ID" value="Csp11.Scaffold630.g17075"/>
</dbReference>
<evidence type="ECO:0000256" key="7">
    <source>
        <dbReference type="ARBA" id="ARBA00023098"/>
    </source>
</evidence>